<dbReference type="EMBL" id="BSYO01000003">
    <property type="protein sequence ID" value="GMH01390.1"/>
    <property type="molecule type" value="Genomic_DNA"/>
</dbReference>
<dbReference type="PANTHER" id="PTHR31061:SF25">
    <property type="entry name" value="HEPARAN-ALPHA-GLUCOSAMINIDE N-ACETYLTRANSFERASE-LIKE PROTEIN (DUF1624)"/>
    <property type="match status" value="1"/>
</dbReference>
<dbReference type="Pfam" id="PF07786">
    <property type="entry name" value="HGSNAT_cat"/>
    <property type="match status" value="1"/>
</dbReference>
<dbReference type="InterPro" id="IPR012429">
    <property type="entry name" value="HGSNAT_cat"/>
</dbReference>
<keyword evidence="1" id="KW-0812">Transmembrane</keyword>
<keyword evidence="4" id="KW-1185">Reference proteome</keyword>
<dbReference type="Proteomes" id="UP001279734">
    <property type="component" value="Unassembled WGS sequence"/>
</dbReference>
<name>A0AAD3RZ70_NEPGR</name>
<feature type="transmembrane region" description="Helical" evidence="1">
    <location>
        <begin position="15"/>
        <end position="33"/>
    </location>
</feature>
<evidence type="ECO:0000256" key="1">
    <source>
        <dbReference type="SAM" id="Phobius"/>
    </source>
</evidence>
<gene>
    <name evidence="3" type="ORF">Nepgr_003229</name>
</gene>
<evidence type="ECO:0000313" key="4">
    <source>
        <dbReference type="Proteomes" id="UP001279734"/>
    </source>
</evidence>
<protein>
    <recommendedName>
        <fullName evidence="2">Heparan-alpha-glucosaminide N-acetyltransferase catalytic domain-containing protein</fullName>
    </recommendedName>
</protein>
<feature type="transmembrane region" description="Helical" evidence="1">
    <location>
        <begin position="45"/>
        <end position="63"/>
    </location>
</feature>
<accession>A0AAD3RZ70</accession>
<sequence length="107" mass="12166">MITHPPWNGCNFADFVMPFFLFIVGMTILLALKRIPNSLMAARKVIQRTLKLLFWGILLQGGYCHAPDDLTYGVDMKKVRWCGILQRIALAYSVVALLEIVTKNVRV</sequence>
<organism evidence="3 4">
    <name type="scientific">Nepenthes gracilis</name>
    <name type="common">Slender pitcher plant</name>
    <dbReference type="NCBI Taxonomy" id="150966"/>
    <lineage>
        <taxon>Eukaryota</taxon>
        <taxon>Viridiplantae</taxon>
        <taxon>Streptophyta</taxon>
        <taxon>Embryophyta</taxon>
        <taxon>Tracheophyta</taxon>
        <taxon>Spermatophyta</taxon>
        <taxon>Magnoliopsida</taxon>
        <taxon>eudicotyledons</taxon>
        <taxon>Gunneridae</taxon>
        <taxon>Pentapetalae</taxon>
        <taxon>Caryophyllales</taxon>
        <taxon>Nepenthaceae</taxon>
        <taxon>Nepenthes</taxon>
    </lineage>
</organism>
<feature type="domain" description="Heparan-alpha-glucosaminide N-acetyltransferase catalytic" evidence="2">
    <location>
        <begin position="12"/>
        <end position="97"/>
    </location>
</feature>
<dbReference type="PANTHER" id="PTHR31061">
    <property type="entry name" value="LD22376P"/>
    <property type="match status" value="1"/>
</dbReference>
<evidence type="ECO:0000313" key="3">
    <source>
        <dbReference type="EMBL" id="GMH01390.1"/>
    </source>
</evidence>
<comment type="caution">
    <text evidence="3">The sequence shown here is derived from an EMBL/GenBank/DDBJ whole genome shotgun (WGS) entry which is preliminary data.</text>
</comment>
<keyword evidence="1" id="KW-0472">Membrane</keyword>
<feature type="transmembrane region" description="Helical" evidence="1">
    <location>
        <begin position="83"/>
        <end position="101"/>
    </location>
</feature>
<dbReference type="AlphaFoldDB" id="A0AAD3RZ70"/>
<proteinExistence type="predicted"/>
<keyword evidence="1" id="KW-1133">Transmembrane helix</keyword>
<reference evidence="3" key="1">
    <citation type="submission" date="2023-05" db="EMBL/GenBank/DDBJ databases">
        <title>Nepenthes gracilis genome sequencing.</title>
        <authorList>
            <person name="Fukushima K."/>
        </authorList>
    </citation>
    <scope>NUCLEOTIDE SEQUENCE</scope>
    <source>
        <strain evidence="3">SING2019-196</strain>
    </source>
</reference>
<evidence type="ECO:0000259" key="2">
    <source>
        <dbReference type="Pfam" id="PF07786"/>
    </source>
</evidence>